<organism evidence="1">
    <name type="scientific">bioreactor metagenome</name>
    <dbReference type="NCBI Taxonomy" id="1076179"/>
    <lineage>
        <taxon>unclassified sequences</taxon>
        <taxon>metagenomes</taxon>
        <taxon>ecological metagenomes</taxon>
    </lineage>
</organism>
<protein>
    <submittedName>
        <fullName evidence="1">Uncharacterized protein</fullName>
    </submittedName>
</protein>
<dbReference type="EMBL" id="VSSQ01014243">
    <property type="protein sequence ID" value="MPM53240.1"/>
    <property type="molecule type" value="Genomic_DNA"/>
</dbReference>
<evidence type="ECO:0000313" key="1">
    <source>
        <dbReference type="EMBL" id="MPM53240.1"/>
    </source>
</evidence>
<reference evidence="1" key="1">
    <citation type="submission" date="2019-08" db="EMBL/GenBank/DDBJ databases">
        <authorList>
            <person name="Kucharzyk K."/>
            <person name="Murdoch R.W."/>
            <person name="Higgins S."/>
            <person name="Loffler F."/>
        </authorList>
    </citation>
    <scope>NUCLEOTIDE SEQUENCE</scope>
</reference>
<comment type="caution">
    <text evidence="1">The sequence shown here is derived from an EMBL/GenBank/DDBJ whole genome shotgun (WGS) entry which is preliminary data.</text>
</comment>
<sequence>MDCQRILSSDVDESTVSTDGLATDGHRFKHRVRIPFKGGAVHVCTRVAFVSVTDNILGVVRYLAGEVPLHPGGEACATATAKTGSLQLLDDVLTGHLEKGFLKRLIPFTGNVFVNILRIDESTVAKYDAELLLVELDVLNLGMLAARLLVIEQAGNLAALDDMLADELFCILRLHFYIEGVFRKDLDDRALFTEAETTGLNDLYFVCNALCFALLQQVLVNLVCAAGLTCRSSTDQDVVSECHYLPPSFLMMSAAGRSNMWSVTNCLPMMCCSTILRAVAASTFP</sequence>
<proteinExistence type="predicted"/>
<name>A0A645AJD0_9ZZZZ</name>
<accession>A0A645AJD0</accession>
<gene>
    <name evidence="1" type="ORF">SDC9_100005</name>
</gene>
<dbReference type="AlphaFoldDB" id="A0A645AJD0"/>